<evidence type="ECO:0000256" key="2">
    <source>
        <dbReference type="SAM" id="Phobius"/>
    </source>
</evidence>
<dbReference type="CDD" id="cd20070">
    <property type="entry name" value="5TM_YidC_Alb3"/>
    <property type="match status" value="1"/>
</dbReference>
<feature type="transmembrane region" description="Helical" evidence="2">
    <location>
        <begin position="7"/>
        <end position="23"/>
    </location>
</feature>
<reference evidence="4 5" key="1">
    <citation type="journal article" date="2016" name="Nat. Commun.">
        <title>Thousands of microbial genomes shed light on interconnected biogeochemical processes in an aquifer system.</title>
        <authorList>
            <person name="Anantharaman K."/>
            <person name="Brown C.T."/>
            <person name="Hug L.A."/>
            <person name="Sharon I."/>
            <person name="Castelle C.J."/>
            <person name="Probst A.J."/>
            <person name="Thomas B.C."/>
            <person name="Singh A."/>
            <person name="Wilkins M.J."/>
            <person name="Karaoz U."/>
            <person name="Brodie E.L."/>
            <person name="Williams K.H."/>
            <person name="Hubbard S.S."/>
            <person name="Banfield J.F."/>
        </authorList>
    </citation>
    <scope>NUCLEOTIDE SEQUENCE [LARGE SCALE GENOMIC DNA]</scope>
</reference>
<comment type="caution">
    <text evidence="4">The sequence shown here is derived from an EMBL/GenBank/DDBJ whole genome shotgun (WGS) entry which is preliminary data.</text>
</comment>
<accession>A0A1F5H1K8</accession>
<dbReference type="GO" id="GO:0016020">
    <property type="term" value="C:membrane"/>
    <property type="evidence" value="ECO:0007669"/>
    <property type="project" value="UniProtKB-SubCell"/>
</dbReference>
<dbReference type="NCBIfam" id="TIGR03592">
    <property type="entry name" value="yidC_oxa1_cterm"/>
    <property type="match status" value="1"/>
</dbReference>
<gene>
    <name evidence="4" type="ORF">A2W45_01465</name>
</gene>
<organism evidence="4 5">
    <name type="scientific">Candidatus Curtissbacteria bacterium RIFCSPHIGHO2_12_41_11</name>
    <dbReference type="NCBI Taxonomy" id="1797718"/>
    <lineage>
        <taxon>Bacteria</taxon>
        <taxon>Candidatus Curtissiibacteriota</taxon>
    </lineage>
</organism>
<dbReference type="InterPro" id="IPR047196">
    <property type="entry name" value="YidC_ALB_C"/>
</dbReference>
<protein>
    <recommendedName>
        <fullName evidence="3">R3H domain-containing protein</fullName>
    </recommendedName>
</protein>
<dbReference type="CDD" id="cd02644">
    <property type="entry name" value="R3H_jag"/>
    <property type="match status" value="1"/>
</dbReference>
<dbReference type="InterPro" id="IPR001374">
    <property type="entry name" value="R3H_dom"/>
</dbReference>
<keyword evidence="1 2" id="KW-0812">Transmembrane</keyword>
<name>A0A1F5H1K8_9BACT</name>
<proteinExistence type="inferred from homology"/>
<feature type="transmembrane region" description="Helical" evidence="2">
    <location>
        <begin position="166"/>
        <end position="183"/>
    </location>
</feature>
<dbReference type="Gene3D" id="3.30.1370.50">
    <property type="entry name" value="R3H-like domain"/>
    <property type="match status" value="1"/>
</dbReference>
<comment type="similarity">
    <text evidence="1">Belongs to the OXA1/ALB3/YidC family.</text>
</comment>
<evidence type="ECO:0000313" key="5">
    <source>
        <dbReference type="Proteomes" id="UP000178393"/>
    </source>
</evidence>
<dbReference type="InterPro" id="IPR028055">
    <property type="entry name" value="YidC/Oxa/ALB_C"/>
</dbReference>
<dbReference type="InterPro" id="IPR015946">
    <property type="entry name" value="KH_dom-like_a/b"/>
</dbReference>
<dbReference type="Pfam" id="PF02096">
    <property type="entry name" value="60KD_IMP"/>
    <property type="match status" value="1"/>
</dbReference>
<keyword evidence="2" id="KW-1133">Transmembrane helix</keyword>
<feature type="domain" description="R3H" evidence="3">
    <location>
        <begin position="363"/>
        <end position="428"/>
    </location>
</feature>
<dbReference type="AlphaFoldDB" id="A0A1F5H1K8"/>
<dbReference type="PANTHER" id="PTHR35800">
    <property type="entry name" value="PROTEIN JAG"/>
    <property type="match status" value="1"/>
</dbReference>
<dbReference type="GO" id="GO:0003723">
    <property type="term" value="F:RNA binding"/>
    <property type="evidence" value="ECO:0007669"/>
    <property type="project" value="InterPro"/>
</dbReference>
<dbReference type="Pfam" id="PF01424">
    <property type="entry name" value="R3H"/>
    <property type="match status" value="1"/>
</dbReference>
<dbReference type="InterPro" id="IPR036867">
    <property type="entry name" value="R3H_dom_sf"/>
</dbReference>
<feature type="transmembrane region" description="Helical" evidence="2">
    <location>
        <begin position="29"/>
        <end position="51"/>
    </location>
</feature>
<dbReference type="Proteomes" id="UP000178393">
    <property type="component" value="Unassembled WGS sequence"/>
</dbReference>
<dbReference type="PROSITE" id="PS51061">
    <property type="entry name" value="R3H"/>
    <property type="match status" value="1"/>
</dbReference>
<keyword evidence="2" id="KW-0472">Membrane</keyword>
<dbReference type="PANTHER" id="PTHR35800:SF1">
    <property type="entry name" value="RNA-BINDING PROTEIN KHPB"/>
    <property type="match status" value="1"/>
</dbReference>
<comment type="subcellular location">
    <subcellularLocation>
        <location evidence="1">Membrane</location>
        <topology evidence="1">Multi-pass membrane protein</topology>
    </subcellularLocation>
</comment>
<sequence length="428" mass="48322">MNLFDLILINPFLNILVFFYQILNSVSIPGALGFAIILLTIIIRMALWPLTSVQLKSSQKMAALKPHLDRIKADHGHDKVLHQQEVSKLYKEHGVNPMAGCLPLLLQMPVFIALYQVLLKIVEFDKADFLSGINSRLLPILNLDKAPQTSFLGFSLADKPNQWQQLGFWILLIPLVTGLLQYIQSKMMAPASTAKRGEPAVTSKPEKINEKQGLEDSMAQMQKKNDVNNAPNDCLFLLRFSCRPFSLLEYLYSYWDYPAIYNCRARRTWEVLTETMAKAKLDENFVAENVKLLIEKLGVSATAEVSRIAGTYFVDISSEDSSLLIGKYGVNLESLQFILAVRIKSLTGIDDFEIFVDVDNWRKQKEDKLKKMAESIAEKVSASGQAEPLYNLKASERRVIHTVLTGHPKVMTVSEGEGIDRYLIIKPK</sequence>
<evidence type="ECO:0000259" key="3">
    <source>
        <dbReference type="PROSITE" id="PS51061"/>
    </source>
</evidence>
<dbReference type="Gene3D" id="3.30.300.20">
    <property type="match status" value="1"/>
</dbReference>
<evidence type="ECO:0000313" key="4">
    <source>
        <dbReference type="EMBL" id="OGD97988.1"/>
    </source>
</evidence>
<dbReference type="SMART" id="SM00393">
    <property type="entry name" value="R3H"/>
    <property type="match status" value="1"/>
</dbReference>
<dbReference type="EMBL" id="MFBH01000058">
    <property type="protein sequence ID" value="OGD97988.1"/>
    <property type="molecule type" value="Genomic_DNA"/>
</dbReference>
<dbReference type="InterPro" id="IPR039247">
    <property type="entry name" value="KhpB"/>
</dbReference>
<dbReference type="InterPro" id="IPR034079">
    <property type="entry name" value="R3H_KhpB"/>
</dbReference>
<evidence type="ECO:0000256" key="1">
    <source>
        <dbReference type="RuleBase" id="RU003945"/>
    </source>
</evidence>